<dbReference type="EMBL" id="AVOT02026019">
    <property type="protein sequence ID" value="MBW0517572.1"/>
    <property type="molecule type" value="Genomic_DNA"/>
</dbReference>
<evidence type="ECO:0000313" key="3">
    <source>
        <dbReference type="EMBL" id="MBW0517572.1"/>
    </source>
</evidence>
<accession>A0A9Q3HVA6</accession>
<keyword evidence="4" id="KW-1185">Reference proteome</keyword>
<evidence type="ECO:0000256" key="2">
    <source>
        <dbReference type="SAM" id="SignalP"/>
    </source>
</evidence>
<reference evidence="3" key="1">
    <citation type="submission" date="2021-03" db="EMBL/GenBank/DDBJ databases">
        <title>Draft genome sequence of rust myrtle Austropuccinia psidii MF-1, a brazilian biotype.</title>
        <authorList>
            <person name="Quecine M.C."/>
            <person name="Pachon D.M.R."/>
            <person name="Bonatelli M.L."/>
            <person name="Correr F.H."/>
            <person name="Franceschini L.M."/>
            <person name="Leite T.F."/>
            <person name="Margarido G.R.A."/>
            <person name="Almeida C.A."/>
            <person name="Ferrarezi J.A."/>
            <person name="Labate C.A."/>
        </authorList>
    </citation>
    <scope>NUCLEOTIDE SEQUENCE</scope>
    <source>
        <strain evidence="3">MF-1</strain>
    </source>
</reference>
<protein>
    <submittedName>
        <fullName evidence="3">Uncharacterized protein</fullName>
    </submittedName>
</protein>
<evidence type="ECO:0000256" key="1">
    <source>
        <dbReference type="SAM" id="MobiDB-lite"/>
    </source>
</evidence>
<comment type="caution">
    <text evidence="3">The sequence shown here is derived from an EMBL/GenBank/DDBJ whole genome shotgun (WGS) entry which is preliminary data.</text>
</comment>
<sequence>MFASLLIPLFVLASFGFTTASVVQSGSSEDLGLQPLKVMRRQNQRVANITKPAGKASNPSSGTINAGQAGFPPTNRADTEDQGDAEEEDEEDKKSSIMILATAIQEICHQKKYTIPVSDIPMVVKLIGKAMGAILQSGKPDIIVQAIHSGMESYKKKEGALDSSNPVNKRNLNEDVEQNFMIGKLNRRQNKPPTTKAASEEQVINEAEKSDKYFGLKLIAYALMDVHEKQEASPNKFNEAQLLQAVGRAIVSSASSGNPFEVAKAIEKAYESLAH</sequence>
<keyword evidence="2" id="KW-0732">Signal</keyword>
<dbReference type="AlphaFoldDB" id="A0A9Q3HVA6"/>
<organism evidence="3 4">
    <name type="scientific">Austropuccinia psidii MF-1</name>
    <dbReference type="NCBI Taxonomy" id="1389203"/>
    <lineage>
        <taxon>Eukaryota</taxon>
        <taxon>Fungi</taxon>
        <taxon>Dikarya</taxon>
        <taxon>Basidiomycota</taxon>
        <taxon>Pucciniomycotina</taxon>
        <taxon>Pucciniomycetes</taxon>
        <taxon>Pucciniales</taxon>
        <taxon>Sphaerophragmiaceae</taxon>
        <taxon>Austropuccinia</taxon>
    </lineage>
</organism>
<feature type="chain" id="PRO_5040266151" evidence="2">
    <location>
        <begin position="21"/>
        <end position="275"/>
    </location>
</feature>
<feature type="compositionally biased region" description="Polar residues" evidence="1">
    <location>
        <begin position="57"/>
        <end position="66"/>
    </location>
</feature>
<feature type="signal peptide" evidence="2">
    <location>
        <begin position="1"/>
        <end position="20"/>
    </location>
</feature>
<feature type="region of interest" description="Disordered" evidence="1">
    <location>
        <begin position="49"/>
        <end position="94"/>
    </location>
</feature>
<dbReference type="OrthoDB" id="2498679at2759"/>
<dbReference type="Proteomes" id="UP000765509">
    <property type="component" value="Unassembled WGS sequence"/>
</dbReference>
<evidence type="ECO:0000313" key="4">
    <source>
        <dbReference type="Proteomes" id="UP000765509"/>
    </source>
</evidence>
<feature type="compositionally biased region" description="Acidic residues" evidence="1">
    <location>
        <begin position="80"/>
        <end position="91"/>
    </location>
</feature>
<proteinExistence type="predicted"/>
<name>A0A9Q3HVA6_9BASI</name>
<gene>
    <name evidence="3" type="ORF">O181_057287</name>
</gene>